<dbReference type="EMBL" id="BMDG01000002">
    <property type="protein sequence ID" value="GGI05590.1"/>
    <property type="molecule type" value="Genomic_DNA"/>
</dbReference>
<protein>
    <recommendedName>
        <fullName evidence="2">ScoMcrA-like N-terminal head domain-containing protein</fullName>
    </recommendedName>
</protein>
<gene>
    <name evidence="3" type="ORF">GCM10007368_06930</name>
</gene>
<feature type="region of interest" description="Disordered" evidence="1">
    <location>
        <begin position="86"/>
        <end position="112"/>
    </location>
</feature>
<dbReference type="Proteomes" id="UP000632535">
    <property type="component" value="Unassembled WGS sequence"/>
</dbReference>
<name>A0ABQ2B1G4_9MICO</name>
<sequence>MATFSAVTRQHILQAITEYDSRGAENLLGVYGFAASRDTFAHEGRTYDTKAVLGVAHRYATGRAATTEELTGGKVDTGKILRKCGFEAAPRPSTPTARKRPAPQRQNAVPEPEPAICPTCSMTLPATGVCDDCG</sequence>
<feature type="domain" description="ScoMcrA-like N-terminal head" evidence="2">
    <location>
        <begin position="5"/>
        <end position="88"/>
    </location>
</feature>
<comment type="caution">
    <text evidence="3">The sequence shown here is derived from an EMBL/GenBank/DDBJ whole genome shotgun (WGS) entry which is preliminary data.</text>
</comment>
<dbReference type="InterPro" id="IPR058807">
    <property type="entry name" value="ScoMcrA_N"/>
</dbReference>
<evidence type="ECO:0000256" key="1">
    <source>
        <dbReference type="SAM" id="MobiDB-lite"/>
    </source>
</evidence>
<organism evidence="3 4">
    <name type="scientific">Isoptericola cucumis</name>
    <dbReference type="NCBI Taxonomy" id="1776856"/>
    <lineage>
        <taxon>Bacteria</taxon>
        <taxon>Bacillati</taxon>
        <taxon>Actinomycetota</taxon>
        <taxon>Actinomycetes</taxon>
        <taxon>Micrococcales</taxon>
        <taxon>Promicromonosporaceae</taxon>
        <taxon>Isoptericola</taxon>
    </lineage>
</organism>
<keyword evidence="4" id="KW-1185">Reference proteome</keyword>
<proteinExistence type="predicted"/>
<evidence type="ECO:0000313" key="4">
    <source>
        <dbReference type="Proteomes" id="UP000632535"/>
    </source>
</evidence>
<dbReference type="Pfam" id="PF26345">
    <property type="entry name" value="ScoMcrA_N"/>
    <property type="match status" value="1"/>
</dbReference>
<evidence type="ECO:0000259" key="2">
    <source>
        <dbReference type="Pfam" id="PF26345"/>
    </source>
</evidence>
<evidence type="ECO:0000313" key="3">
    <source>
        <dbReference type="EMBL" id="GGI05590.1"/>
    </source>
</evidence>
<reference evidence="4" key="1">
    <citation type="journal article" date="2019" name="Int. J. Syst. Evol. Microbiol.">
        <title>The Global Catalogue of Microorganisms (GCM) 10K type strain sequencing project: providing services to taxonomists for standard genome sequencing and annotation.</title>
        <authorList>
            <consortium name="The Broad Institute Genomics Platform"/>
            <consortium name="The Broad Institute Genome Sequencing Center for Infectious Disease"/>
            <person name="Wu L."/>
            <person name="Ma J."/>
        </authorList>
    </citation>
    <scope>NUCLEOTIDE SEQUENCE [LARGE SCALE GENOMIC DNA]</scope>
    <source>
        <strain evidence="4">CCM 8653</strain>
    </source>
</reference>
<accession>A0ABQ2B1G4</accession>